<feature type="region of interest" description="Disordered" evidence="8">
    <location>
        <begin position="151"/>
        <end position="170"/>
    </location>
</feature>
<dbReference type="PANTHER" id="PTHR33778:SF1">
    <property type="entry name" value="MAGNESIUM TRANSPORTER YHID-RELATED"/>
    <property type="match status" value="1"/>
</dbReference>
<evidence type="ECO:0000256" key="3">
    <source>
        <dbReference type="ARBA" id="ARBA00022475"/>
    </source>
</evidence>
<keyword evidence="11" id="KW-1185">Reference proteome</keyword>
<feature type="transmembrane region" description="Helical" evidence="7">
    <location>
        <begin position="76"/>
        <end position="97"/>
    </location>
</feature>
<comment type="caution">
    <text evidence="10">The sequence shown here is derived from an EMBL/GenBank/DDBJ whole genome shotgun (WGS) entry which is preliminary data.</text>
</comment>
<sequence>MDQFLSALQEALSADNFNVWPHIITMAAAYILALPIGWHREIEERSAGLRTFPLVAVASCGFIKATEGLTVDNPEALARIVEGVITGMGFIGGGAILRLSSSVKGTATAASLWATGAIGIACALNAFDVAIIIMVFALITLALFSHRKDDIKTPSSSATEPKPDDADAAI</sequence>
<organism evidence="10 11">
    <name type="scientific">Brucella gallinifaecis</name>
    <dbReference type="NCBI Taxonomy" id="215590"/>
    <lineage>
        <taxon>Bacteria</taxon>
        <taxon>Pseudomonadati</taxon>
        <taxon>Pseudomonadota</taxon>
        <taxon>Alphaproteobacteria</taxon>
        <taxon>Hyphomicrobiales</taxon>
        <taxon>Brucellaceae</taxon>
        <taxon>Brucella/Ochrobactrum group</taxon>
        <taxon>Brucella</taxon>
    </lineage>
</organism>
<dbReference type="Pfam" id="PF02308">
    <property type="entry name" value="MgtC"/>
    <property type="match status" value="1"/>
</dbReference>
<keyword evidence="4 7" id="KW-0812">Transmembrane</keyword>
<reference evidence="10 11" key="1">
    <citation type="journal article" date="2003" name="Int. J. Syst. Evol. Microbiol.">
        <title>Towards a standardized format for the description of a novel species (of an established genus): Ochrobactrum gallinifaecis sp. nov.</title>
        <authorList>
            <person name="Kampfer P."/>
            <person name="Buczolits S."/>
            <person name="Albrecht A."/>
            <person name="Busse H.J."/>
            <person name="Stackebrandt E."/>
        </authorList>
    </citation>
    <scope>NUCLEOTIDE SEQUENCE [LARGE SCALE GENOMIC DNA]</scope>
    <source>
        <strain evidence="10 11">ISO 196</strain>
    </source>
</reference>
<evidence type="ECO:0000313" key="10">
    <source>
        <dbReference type="EMBL" id="TPF75095.1"/>
    </source>
</evidence>
<feature type="domain" description="MgtC/SapB/SrpB/YhiD N-terminal" evidence="9">
    <location>
        <begin position="27"/>
        <end position="145"/>
    </location>
</feature>
<dbReference type="EMBL" id="VEWJ01000006">
    <property type="protein sequence ID" value="TPF75095.1"/>
    <property type="molecule type" value="Genomic_DNA"/>
</dbReference>
<feature type="transmembrane region" description="Helical" evidence="7">
    <location>
        <begin position="20"/>
        <end position="38"/>
    </location>
</feature>
<keyword evidence="3" id="KW-1003">Cell membrane</keyword>
<feature type="compositionally biased region" description="Basic and acidic residues" evidence="8">
    <location>
        <begin position="161"/>
        <end position="170"/>
    </location>
</feature>
<evidence type="ECO:0000259" key="9">
    <source>
        <dbReference type="Pfam" id="PF02308"/>
    </source>
</evidence>
<dbReference type="Proteomes" id="UP000315388">
    <property type="component" value="Unassembled WGS sequence"/>
</dbReference>
<dbReference type="AlphaFoldDB" id="A0A502BLW5"/>
<protein>
    <recommendedName>
        <fullName evidence="7">Protein MgtC</fullName>
    </recommendedName>
</protein>
<dbReference type="GO" id="GO:0005886">
    <property type="term" value="C:plasma membrane"/>
    <property type="evidence" value="ECO:0007669"/>
    <property type="project" value="UniProtKB-SubCell"/>
</dbReference>
<dbReference type="PANTHER" id="PTHR33778">
    <property type="entry name" value="PROTEIN MGTC"/>
    <property type="match status" value="1"/>
</dbReference>
<evidence type="ECO:0000256" key="7">
    <source>
        <dbReference type="RuleBase" id="RU365041"/>
    </source>
</evidence>
<evidence type="ECO:0000256" key="6">
    <source>
        <dbReference type="ARBA" id="ARBA00023136"/>
    </source>
</evidence>
<keyword evidence="7" id="KW-0997">Cell inner membrane</keyword>
<proteinExistence type="inferred from homology"/>
<accession>A0A502BLW5</accession>
<comment type="function">
    <text evidence="7">Virulence factor required for growth in low Mg(2+) medium and for intramacrophage survival. May be involved in regulating membrane potential by activating Na(+)/K(+)-ATPase.</text>
</comment>
<name>A0A502BLW5_9HYPH</name>
<evidence type="ECO:0000256" key="5">
    <source>
        <dbReference type="ARBA" id="ARBA00022989"/>
    </source>
</evidence>
<evidence type="ECO:0000256" key="4">
    <source>
        <dbReference type="ARBA" id="ARBA00022692"/>
    </source>
</evidence>
<evidence type="ECO:0000256" key="1">
    <source>
        <dbReference type="ARBA" id="ARBA00004651"/>
    </source>
</evidence>
<evidence type="ECO:0000256" key="2">
    <source>
        <dbReference type="ARBA" id="ARBA00009298"/>
    </source>
</evidence>
<keyword evidence="5 7" id="KW-1133">Transmembrane helix</keyword>
<evidence type="ECO:0000256" key="8">
    <source>
        <dbReference type="SAM" id="MobiDB-lite"/>
    </source>
</evidence>
<comment type="similarity">
    <text evidence="2 7">Belongs to the MgtC/SapB family.</text>
</comment>
<evidence type="ECO:0000313" key="11">
    <source>
        <dbReference type="Proteomes" id="UP000315388"/>
    </source>
</evidence>
<dbReference type="InterPro" id="IPR049177">
    <property type="entry name" value="MgtC_SapB_SrpB_YhiD_N"/>
</dbReference>
<dbReference type="PRINTS" id="PR01837">
    <property type="entry name" value="MGTCSAPBPROT"/>
</dbReference>
<gene>
    <name evidence="10" type="ORF">FHY56_10225</name>
</gene>
<feature type="transmembrane region" description="Helical" evidence="7">
    <location>
        <begin position="117"/>
        <end position="144"/>
    </location>
</feature>
<dbReference type="OrthoDB" id="9811198at2"/>
<keyword evidence="6 7" id="KW-0472">Membrane</keyword>
<comment type="subcellular location">
    <subcellularLocation>
        <location evidence="7">Cell inner membrane</location>
        <topology evidence="7">Multi-pass membrane protein</topology>
    </subcellularLocation>
    <subcellularLocation>
        <location evidence="1">Cell membrane</location>
        <topology evidence="1">Multi-pass membrane protein</topology>
    </subcellularLocation>
</comment>
<dbReference type="InterPro" id="IPR003416">
    <property type="entry name" value="MgtC/SapB/SrpB/YhiD_fam"/>
</dbReference>
<dbReference type="RefSeq" id="WP_140905072.1">
    <property type="nucleotide sequence ID" value="NZ_JBHTMD010000007.1"/>
</dbReference>